<dbReference type="Proteomes" id="UP001500731">
    <property type="component" value="Unassembled WGS sequence"/>
</dbReference>
<reference evidence="4" key="1">
    <citation type="journal article" date="2019" name="Int. J. Syst. Evol. Microbiol.">
        <title>The Global Catalogue of Microorganisms (GCM) 10K type strain sequencing project: providing services to taxonomists for standard genome sequencing and annotation.</title>
        <authorList>
            <consortium name="The Broad Institute Genomics Platform"/>
            <consortium name="The Broad Institute Genome Sequencing Center for Infectious Disease"/>
            <person name="Wu L."/>
            <person name="Ma J."/>
        </authorList>
    </citation>
    <scope>NUCLEOTIDE SEQUENCE [LARGE SCALE GENOMIC DNA]</scope>
    <source>
        <strain evidence="4">JCM 17839</strain>
    </source>
</reference>
<dbReference type="EMBL" id="BAABGP010000010">
    <property type="protein sequence ID" value="GAA4484148.1"/>
    <property type="molecule type" value="Genomic_DNA"/>
</dbReference>
<protein>
    <submittedName>
        <fullName evidence="3">Molybdenum cofactor biosynthesis F family protein</fullName>
    </submittedName>
</protein>
<keyword evidence="4" id="KW-1185">Reference proteome</keyword>
<sequence>MNSTDSKVHAQGFIAQDDWPDVSAMIDGFGEPSLPASTALVGQTIDIRFDDGRTIRHDFHSAQELTRTVIVGPHIGSSATLAYRAVEVRPGIQIIDVVEGAGADTRAVTFVIDLTDGRVTAAESGITLTDGAGRTDTLFLSGRIRGKGEIEPRPSSDELVGKRIYYRYSETERYEHIYLNGGTFVWHCISGAESGLADVDQTKTFELADGLVIFFWKESVMPVESFLVVDLYEKRSIGRMFCWENSTQSVVHIPFDSRFTILNETTYPND</sequence>
<evidence type="ECO:0000313" key="3">
    <source>
        <dbReference type="EMBL" id="GAA4484148.1"/>
    </source>
</evidence>
<proteinExistence type="predicted"/>
<dbReference type="Pfam" id="PF17409">
    <property type="entry name" value="MoaF_C"/>
    <property type="match status" value="1"/>
</dbReference>
<organism evidence="3 4">
    <name type="scientific">Microbacterium panaciterrae</name>
    <dbReference type="NCBI Taxonomy" id="985759"/>
    <lineage>
        <taxon>Bacteria</taxon>
        <taxon>Bacillati</taxon>
        <taxon>Actinomycetota</taxon>
        <taxon>Actinomycetes</taxon>
        <taxon>Micrococcales</taxon>
        <taxon>Microbacteriaceae</taxon>
        <taxon>Microbacterium</taxon>
    </lineage>
</organism>
<dbReference type="Gene3D" id="2.40.128.20">
    <property type="match status" value="1"/>
</dbReference>
<accession>A0ABP8PCS7</accession>
<dbReference type="RefSeq" id="WP_345186035.1">
    <property type="nucleotide sequence ID" value="NZ_BAABGP010000010.1"/>
</dbReference>
<evidence type="ECO:0000313" key="4">
    <source>
        <dbReference type="Proteomes" id="UP001500731"/>
    </source>
</evidence>
<feature type="domain" description="Molybdenum cofactor biosynthesis protein F N-terminal" evidence="1">
    <location>
        <begin position="18"/>
        <end position="126"/>
    </location>
</feature>
<name>A0ABP8PCS7_9MICO</name>
<gene>
    <name evidence="3" type="ORF">GCM10023171_16690</name>
</gene>
<feature type="domain" description="MoaF C-terminal" evidence="2">
    <location>
        <begin position="155"/>
        <end position="265"/>
    </location>
</feature>
<evidence type="ECO:0000259" key="1">
    <source>
        <dbReference type="Pfam" id="PF10703"/>
    </source>
</evidence>
<comment type="caution">
    <text evidence="3">The sequence shown here is derived from an EMBL/GenBank/DDBJ whole genome shotgun (WGS) entry which is preliminary data.</text>
</comment>
<dbReference type="InterPro" id="IPR024724">
    <property type="entry name" value="MoaF_N"/>
</dbReference>
<dbReference type="Pfam" id="PF10703">
    <property type="entry name" value="MoaF"/>
    <property type="match status" value="1"/>
</dbReference>
<dbReference type="InterPro" id="IPR035348">
    <property type="entry name" value="MoaF_C"/>
</dbReference>
<dbReference type="InterPro" id="IPR012674">
    <property type="entry name" value="Calycin"/>
</dbReference>
<evidence type="ECO:0000259" key="2">
    <source>
        <dbReference type="Pfam" id="PF17409"/>
    </source>
</evidence>